<protein>
    <submittedName>
        <fullName evidence="2">Nucleotidyltransferase domain-containing protein</fullName>
    </submittedName>
</protein>
<evidence type="ECO:0000313" key="3">
    <source>
        <dbReference type="Proteomes" id="UP001056708"/>
    </source>
</evidence>
<dbReference type="SUPFAM" id="SSF81301">
    <property type="entry name" value="Nucleotidyltransferase"/>
    <property type="match status" value="1"/>
</dbReference>
<sequence>MAKPTQSGETQTITLATTHPTVPHAVGLFCASCFVAIDRFCIVDSRLIEVCRTCMNRYDRTVAAQFRQRLEKLTPVSDLRVFGSRARGNATPESDLDIFIQLPTLEAELYSQIIDLAWDVGFEADQVISVFIVTDGDVQDGAIGASSIVANIVNEGIPL</sequence>
<dbReference type="EMBL" id="CP098611">
    <property type="protein sequence ID" value="USR91671.1"/>
    <property type="molecule type" value="Genomic_DNA"/>
</dbReference>
<reference evidence="2" key="1">
    <citation type="submission" date="2022-06" db="EMBL/GenBank/DDBJ databases">
        <title>Genome sequence of Phormidium yuhuli AB48 isolated from an industrial photobioreactor environment.</title>
        <authorList>
            <person name="Qiu Y."/>
            <person name="Noonan A.J.C."/>
            <person name="Dofher K."/>
            <person name="Koch M."/>
            <person name="Kieft B."/>
            <person name="Lin X."/>
            <person name="Ziels R.M."/>
            <person name="Hallam S.J."/>
        </authorList>
    </citation>
    <scope>NUCLEOTIDE SEQUENCE</scope>
    <source>
        <strain evidence="2">AB48</strain>
    </source>
</reference>
<accession>A0ABY5ASC7</accession>
<dbReference type="RefSeq" id="WP_252663699.1">
    <property type="nucleotide sequence ID" value="NZ_CP098611.1"/>
</dbReference>
<evidence type="ECO:0000259" key="1">
    <source>
        <dbReference type="Pfam" id="PF01909"/>
    </source>
</evidence>
<dbReference type="CDD" id="cd05403">
    <property type="entry name" value="NT_KNTase_like"/>
    <property type="match status" value="1"/>
</dbReference>
<organism evidence="2 3">
    <name type="scientific">Phormidium yuhuli AB48</name>
    <dbReference type="NCBI Taxonomy" id="2940671"/>
    <lineage>
        <taxon>Bacteria</taxon>
        <taxon>Bacillati</taxon>
        <taxon>Cyanobacteriota</taxon>
        <taxon>Cyanophyceae</taxon>
        <taxon>Oscillatoriophycideae</taxon>
        <taxon>Oscillatoriales</taxon>
        <taxon>Oscillatoriaceae</taxon>
        <taxon>Phormidium</taxon>
        <taxon>Phormidium yuhuli</taxon>
    </lineage>
</organism>
<dbReference type="Pfam" id="PF01909">
    <property type="entry name" value="NTP_transf_2"/>
    <property type="match status" value="1"/>
</dbReference>
<dbReference type="Proteomes" id="UP001056708">
    <property type="component" value="Chromosome"/>
</dbReference>
<dbReference type="Gene3D" id="3.30.460.10">
    <property type="entry name" value="Beta Polymerase, domain 2"/>
    <property type="match status" value="1"/>
</dbReference>
<name>A0ABY5ASC7_9CYAN</name>
<proteinExistence type="predicted"/>
<keyword evidence="3" id="KW-1185">Reference proteome</keyword>
<evidence type="ECO:0000313" key="2">
    <source>
        <dbReference type="EMBL" id="USR91671.1"/>
    </source>
</evidence>
<gene>
    <name evidence="2" type="ORF">NEA10_02795</name>
</gene>
<dbReference type="InterPro" id="IPR043519">
    <property type="entry name" value="NT_sf"/>
</dbReference>
<dbReference type="InterPro" id="IPR002934">
    <property type="entry name" value="Polymerase_NTP_transf_dom"/>
</dbReference>
<feature type="domain" description="Polymerase nucleotidyl transferase" evidence="1">
    <location>
        <begin position="65"/>
        <end position="113"/>
    </location>
</feature>